<feature type="transmembrane region" description="Helical" evidence="2">
    <location>
        <begin position="12"/>
        <end position="29"/>
    </location>
</feature>
<accession>A0A4R6WLH0</accession>
<organism evidence="3 4">
    <name type="scientific">Sphingobacterium yanglingense</name>
    <dbReference type="NCBI Taxonomy" id="1437280"/>
    <lineage>
        <taxon>Bacteria</taxon>
        <taxon>Pseudomonadati</taxon>
        <taxon>Bacteroidota</taxon>
        <taxon>Sphingobacteriia</taxon>
        <taxon>Sphingobacteriales</taxon>
        <taxon>Sphingobacteriaceae</taxon>
        <taxon>Sphingobacterium</taxon>
    </lineage>
</organism>
<dbReference type="Gene3D" id="1.25.40.10">
    <property type="entry name" value="Tetratricopeptide repeat domain"/>
    <property type="match status" value="3"/>
</dbReference>
<dbReference type="Pfam" id="PF13174">
    <property type="entry name" value="TPR_6"/>
    <property type="match status" value="1"/>
</dbReference>
<dbReference type="Proteomes" id="UP000295292">
    <property type="component" value="Unassembled WGS sequence"/>
</dbReference>
<dbReference type="AlphaFoldDB" id="A0A4R6WLH0"/>
<dbReference type="InterPro" id="IPR011990">
    <property type="entry name" value="TPR-like_helical_dom_sf"/>
</dbReference>
<dbReference type="RefSeq" id="WP_133585519.1">
    <property type="nucleotide sequence ID" value="NZ_SNYV01000015.1"/>
</dbReference>
<evidence type="ECO:0000256" key="1">
    <source>
        <dbReference type="PROSITE-ProRule" id="PRU00339"/>
    </source>
</evidence>
<reference evidence="3 4" key="1">
    <citation type="submission" date="2019-03" db="EMBL/GenBank/DDBJ databases">
        <title>Genomic Encyclopedia of Archaeal and Bacterial Type Strains, Phase II (KMG-II): from individual species to whole genera.</title>
        <authorList>
            <person name="Goeker M."/>
        </authorList>
    </citation>
    <scope>NUCLEOTIDE SEQUENCE [LARGE SCALE GENOMIC DNA]</scope>
    <source>
        <strain evidence="3 4">DSM 28353</strain>
    </source>
</reference>
<protein>
    <submittedName>
        <fullName evidence="3">Tetratricopeptide repeat protein</fullName>
    </submittedName>
</protein>
<dbReference type="OrthoDB" id="1522549at2"/>
<keyword evidence="4" id="KW-1185">Reference proteome</keyword>
<evidence type="ECO:0000313" key="4">
    <source>
        <dbReference type="Proteomes" id="UP000295292"/>
    </source>
</evidence>
<keyword evidence="2" id="KW-0812">Transmembrane</keyword>
<evidence type="ECO:0000256" key="2">
    <source>
        <dbReference type="SAM" id="Phobius"/>
    </source>
</evidence>
<sequence length="1051" mass="121040">MLVLISKSALRYLLLGATLLVTFFIFFASCKSAKNKNRSFDRANGTKEDKEYNFRQNFTTKYNILYNSNLMLDEEKENIFHSAKKNYQVRQTVFDEPQGDGEAHKLMDSLIQKAYKIVNNKQESKYVNEAYLLIGKANYYKGAYHTSIEFFNHLLRSAVEEQKEYLPLAYAWKSRALLQIGKNDAAKLAVDSSFVTLDEEKRTRTFVNAAAANYHVRIGEELAAIPYLEYALESSASLIDKRRWTFLLAQLYMDNGEKEKAYLYFDKISKSNVPFDMAFEASLQAAFLEGGKGGSVEERVKPLKKMLKEGKNDGYQDQILYQIGDIYYEAGETKEALAYFERSLVQPKRDEYQSTETYLRLAEHYFNNQYYFKAQNYFDSVAMVLPSDYTDVNKVRRKLGYMDEITQLYQEISWQDTLLQLAALHDTAREAVVETYAQHQLQVKKKEIEEKEKLAKRTKKKSAGVSVTNTAYAAYGQGQSMDVSGTTDRAFYFNNPDELLVGQSAFKRRWGNRQLKDNWRYDSDNSGNLSVKQTALAVQDTAIEKKALDEELFIATAKARYIKEVPTNQEAFEASHKIVHDKLIVIGNIYRDYTQDNRDAIKVYEEFLRRYPNTEAAAEIYYSLYRMYDGIDKAKSQNYFNRLVTLFPNSLHAKVAKDPSYMDKIKRDKNILDRVFEKLFTLYASGDHAAVIREADIDLKERFENTALVAQVEYLRALAVGRVGRVEDFTAALQSITERYPSDSLVVPLAKENLAFIDKNPQYFVNRVNALQDMDKSRIAFVDEPDMTAWPSLGIYGDYRTGTAIVREIPKPVEQPKKEVVVAKVEKKVKEEPKKEAVLVKVEEKVKEEPKKEVIVAKVEEKVKEEPKKEVIVAKVEEKVKEEEKKEVSLVDVKGTDRLATNGKVNTDVNIVGKDLKLLDSKIDFGPNDYRDKKLFPDTAEYYFTINVLDPKVNMAPSRYGLGQFNRTRYSNLSINHQLAVINGENQLIFIGPFKTFEEVKLYESRLLPLMPEIMKIPGEIYNTFVITKQSIPALTDGVEIKKYHQNYIEQ</sequence>
<dbReference type="Pfam" id="PF13181">
    <property type="entry name" value="TPR_8"/>
    <property type="match status" value="1"/>
</dbReference>
<comment type="caution">
    <text evidence="3">The sequence shown here is derived from an EMBL/GenBank/DDBJ whole genome shotgun (WGS) entry which is preliminary data.</text>
</comment>
<proteinExistence type="predicted"/>
<evidence type="ECO:0000313" key="3">
    <source>
        <dbReference type="EMBL" id="TDQ76721.1"/>
    </source>
</evidence>
<name>A0A4R6WLH0_9SPHI</name>
<dbReference type="PROSITE" id="PS51257">
    <property type="entry name" value="PROKAR_LIPOPROTEIN"/>
    <property type="match status" value="1"/>
</dbReference>
<dbReference type="PROSITE" id="PS50005">
    <property type="entry name" value="TPR"/>
    <property type="match status" value="1"/>
</dbReference>
<keyword evidence="2" id="KW-1133">Transmembrane helix</keyword>
<gene>
    <name evidence="3" type="ORF">CLV99_3317</name>
</gene>
<dbReference type="SUPFAM" id="SSF48452">
    <property type="entry name" value="TPR-like"/>
    <property type="match status" value="2"/>
</dbReference>
<keyword evidence="1" id="KW-0802">TPR repeat</keyword>
<dbReference type="EMBL" id="SNYV01000015">
    <property type="protein sequence ID" value="TDQ76721.1"/>
    <property type="molecule type" value="Genomic_DNA"/>
</dbReference>
<feature type="repeat" description="TPR" evidence="1">
    <location>
        <begin position="317"/>
        <end position="350"/>
    </location>
</feature>
<dbReference type="InterPro" id="IPR019734">
    <property type="entry name" value="TPR_rpt"/>
</dbReference>
<dbReference type="SMART" id="SM00028">
    <property type="entry name" value="TPR"/>
    <property type="match status" value="4"/>
</dbReference>
<keyword evidence="2" id="KW-0472">Membrane</keyword>